<gene>
    <name evidence="1" type="ORF">SCMU_11240</name>
</gene>
<keyword evidence="2" id="KW-1185">Reference proteome</keyword>
<evidence type="ECO:0000313" key="2">
    <source>
        <dbReference type="Proteomes" id="UP001319861"/>
    </source>
</evidence>
<protein>
    <submittedName>
        <fullName evidence="1">Uncharacterized protein</fullName>
    </submittedName>
</protein>
<evidence type="ECO:0000313" key="1">
    <source>
        <dbReference type="EMBL" id="BCT75282.1"/>
    </source>
</evidence>
<organism evidence="1 2">
    <name type="scientific">Sinomonas cyclohexanicum</name>
    <name type="common">Corynebacterium cyclohexanicum</name>
    <dbReference type="NCBI Taxonomy" id="322009"/>
    <lineage>
        <taxon>Bacteria</taxon>
        <taxon>Bacillati</taxon>
        <taxon>Actinomycetota</taxon>
        <taxon>Actinomycetes</taxon>
        <taxon>Micrococcales</taxon>
        <taxon>Micrococcaceae</taxon>
        <taxon>Sinomonas</taxon>
    </lineage>
</organism>
<proteinExistence type="predicted"/>
<accession>A0ABM7PSR8</accession>
<sequence length="69" mass="7602">MRFFRPTRTRLSPGAAYAHGARSRNHPNSTIIVTPRSIPLRPFTLANPSDIPRWRLVAGRAARSPAAAP</sequence>
<dbReference type="Proteomes" id="UP001319861">
    <property type="component" value="Chromosome"/>
</dbReference>
<reference evidence="1 2" key="1">
    <citation type="journal article" date="2021" name="J. Biosci. Bioeng.">
        <title>Identification and characterization of a chc gene cluster responsible for the aromatization pathway of cyclohexanecarboxylate degradation in Sinomonas cyclohexanicum ATCC 51369.</title>
        <authorList>
            <person name="Yamamoto T."/>
            <person name="Hasegawa Y."/>
            <person name="Lau P.C.K."/>
            <person name="Iwaki H."/>
        </authorList>
    </citation>
    <scope>NUCLEOTIDE SEQUENCE [LARGE SCALE GENOMIC DNA]</scope>
    <source>
        <strain evidence="1 2">ATCC 51369</strain>
    </source>
</reference>
<dbReference type="EMBL" id="AP024525">
    <property type="protein sequence ID" value="BCT75282.1"/>
    <property type="molecule type" value="Genomic_DNA"/>
</dbReference>
<name>A0ABM7PSR8_SINCY</name>